<evidence type="ECO:0000256" key="1">
    <source>
        <dbReference type="ARBA" id="ARBA00022801"/>
    </source>
</evidence>
<sequence length="439" mass="48675">MNQYNQQINTVSQIRQSDLFMIFSLKINPDSSQKMATFVGQTKKRMKSTIEQLTADYNNYAINCYRHLHAHPELSFQEFETSKFIQAELTDMGIPFRAGIGGNGILGKIEGANPHKKVIALRADMDALPVCEAVDIPWKSTVENVMHACGHDAHTTCLLGAAKILQQLKNNFEGTILLIFQPGEEKAPGGARLMLEDGLFDDIKPELILAQHISVDFPTGTMGFLPGKIMASADEIHLKITGKGGHGALPHLCNDTVLAASQIIVSLQQVSSRLCHPLTPMVLTFGKLIADGATNVIPNEVLISGTLRTFDEKWRKEAKEHIRRIIKETCNAYGCDVEINMPDGYPSVVNDEKITSEARKFAGEWIGENNVRTLETRMTSEDFGFFTQQYPCCFFRFGVKGEINANTGGLHNPNFQIDEKALTIGIGGIAWLAWKFMTK</sequence>
<feature type="binding site" evidence="2">
    <location>
        <position position="149"/>
    </location>
    <ligand>
        <name>Mn(2+)</name>
        <dbReference type="ChEBI" id="CHEBI:29035"/>
        <label>2</label>
    </ligand>
</feature>
<evidence type="ECO:0000313" key="5">
    <source>
        <dbReference type="Proteomes" id="UP000008718"/>
    </source>
</evidence>
<proteinExistence type="predicted"/>
<feature type="binding site" evidence="2">
    <location>
        <position position="411"/>
    </location>
    <ligand>
        <name>Mn(2+)</name>
        <dbReference type="ChEBI" id="CHEBI:29035"/>
        <label>2</label>
    </ligand>
</feature>
<evidence type="ECO:0000259" key="3">
    <source>
        <dbReference type="Pfam" id="PF07687"/>
    </source>
</evidence>
<keyword evidence="5" id="KW-1185">Reference proteome</keyword>
<feature type="binding site" evidence="2">
    <location>
        <position position="185"/>
    </location>
    <ligand>
        <name>Mn(2+)</name>
        <dbReference type="ChEBI" id="CHEBI:29035"/>
        <label>2</label>
    </ligand>
</feature>
<dbReference type="GO" id="GO:0046872">
    <property type="term" value="F:metal ion binding"/>
    <property type="evidence" value="ECO:0007669"/>
    <property type="project" value="UniProtKB-KW"/>
</dbReference>
<dbReference type="PANTHER" id="PTHR11014:SF63">
    <property type="entry name" value="METALLOPEPTIDASE, PUTATIVE (AFU_ORTHOLOGUE AFUA_6G09600)-RELATED"/>
    <property type="match status" value="1"/>
</dbReference>
<dbReference type="InterPro" id="IPR011650">
    <property type="entry name" value="Peptidase_M20_dimer"/>
</dbReference>
<keyword evidence="1 4" id="KW-0378">Hydrolase</keyword>
<feature type="domain" description="Peptidase M20 dimerisation" evidence="3">
    <location>
        <begin position="235"/>
        <end position="331"/>
    </location>
</feature>
<keyword evidence="2" id="KW-0464">Manganese</keyword>
<dbReference type="SUPFAM" id="SSF55031">
    <property type="entry name" value="Bacterial exopeptidase dimerisation domain"/>
    <property type="match status" value="1"/>
</dbReference>
<dbReference type="FunFam" id="3.30.70.360:FF:000001">
    <property type="entry name" value="N-acetyldiaminopimelate deacetylase"/>
    <property type="match status" value="1"/>
</dbReference>
<keyword evidence="2" id="KW-0479">Metal-binding</keyword>
<dbReference type="NCBIfam" id="TIGR01891">
    <property type="entry name" value="amidohydrolases"/>
    <property type="match status" value="1"/>
</dbReference>
<dbReference type="KEGG" id="ppn:Palpr_0283"/>
<gene>
    <name evidence="4" type="ordered locus">Palpr_0283</name>
</gene>
<dbReference type="Gene3D" id="3.30.70.360">
    <property type="match status" value="1"/>
</dbReference>
<feature type="binding site" evidence="2">
    <location>
        <position position="212"/>
    </location>
    <ligand>
        <name>Mn(2+)</name>
        <dbReference type="ChEBI" id="CHEBI:29035"/>
        <label>2</label>
    </ligand>
</feature>
<evidence type="ECO:0000313" key="4">
    <source>
        <dbReference type="EMBL" id="ADQ78445.1"/>
    </source>
</evidence>
<protein>
    <submittedName>
        <fullName evidence="4">Amidohydrolase</fullName>
        <ecNumber evidence="4">3.5.1.47</ecNumber>
    </submittedName>
</protein>
<dbReference type="eggNOG" id="COG1473">
    <property type="taxonomic scope" value="Bacteria"/>
</dbReference>
<dbReference type="InterPro" id="IPR036264">
    <property type="entry name" value="Bact_exopeptidase_dim_dom"/>
</dbReference>
<dbReference type="Pfam" id="PF01546">
    <property type="entry name" value="Peptidase_M20"/>
    <property type="match status" value="1"/>
</dbReference>
<dbReference type="PANTHER" id="PTHR11014">
    <property type="entry name" value="PEPTIDASE M20 FAMILY MEMBER"/>
    <property type="match status" value="1"/>
</dbReference>
<dbReference type="STRING" id="694427.Palpr_0283"/>
<dbReference type="InterPro" id="IPR002933">
    <property type="entry name" value="Peptidase_M20"/>
</dbReference>
<dbReference type="EC" id="3.5.1.47" evidence="4"/>
<evidence type="ECO:0000256" key="2">
    <source>
        <dbReference type="PIRSR" id="PIRSR005962-1"/>
    </source>
</evidence>
<dbReference type="Pfam" id="PF07687">
    <property type="entry name" value="M20_dimer"/>
    <property type="match status" value="1"/>
</dbReference>
<reference key="1">
    <citation type="submission" date="2010-11" db="EMBL/GenBank/DDBJ databases">
        <title>The complete genome of Paludibacter propionicigenes DSM 17365.</title>
        <authorList>
            <consortium name="US DOE Joint Genome Institute (JGI-PGF)"/>
            <person name="Lucas S."/>
            <person name="Copeland A."/>
            <person name="Lapidus A."/>
            <person name="Bruce D."/>
            <person name="Goodwin L."/>
            <person name="Pitluck S."/>
            <person name="Kyrpides N."/>
            <person name="Mavromatis K."/>
            <person name="Ivanova N."/>
            <person name="Munk A.C."/>
            <person name="Brettin T."/>
            <person name="Detter J.C."/>
            <person name="Han C."/>
            <person name="Tapia R."/>
            <person name="Land M."/>
            <person name="Hauser L."/>
            <person name="Markowitz V."/>
            <person name="Cheng J.-F."/>
            <person name="Hugenholtz P."/>
            <person name="Woyke T."/>
            <person name="Wu D."/>
            <person name="Gronow S."/>
            <person name="Wellnitz S."/>
            <person name="Brambilla E."/>
            <person name="Klenk H.-P."/>
            <person name="Eisen J.A."/>
        </authorList>
    </citation>
    <scope>NUCLEOTIDE SEQUENCE</scope>
    <source>
        <strain>WB4</strain>
    </source>
</reference>
<dbReference type="GO" id="GO:0019877">
    <property type="term" value="P:diaminopimelate biosynthetic process"/>
    <property type="evidence" value="ECO:0007669"/>
    <property type="project" value="UniProtKB-ARBA"/>
</dbReference>
<dbReference type="Gene3D" id="3.40.630.10">
    <property type="entry name" value="Zn peptidases"/>
    <property type="match status" value="1"/>
</dbReference>
<dbReference type="HOGENOM" id="CLU_023257_0_1_10"/>
<feature type="binding site" evidence="2">
    <location>
        <position position="151"/>
    </location>
    <ligand>
        <name>Mn(2+)</name>
        <dbReference type="ChEBI" id="CHEBI:29035"/>
        <label>2</label>
    </ligand>
</feature>
<name>E4T164_PALPW</name>
<dbReference type="SUPFAM" id="SSF53187">
    <property type="entry name" value="Zn-dependent exopeptidases"/>
    <property type="match status" value="1"/>
</dbReference>
<dbReference type="InterPro" id="IPR017439">
    <property type="entry name" value="Amidohydrolase"/>
</dbReference>
<dbReference type="EMBL" id="CP002345">
    <property type="protein sequence ID" value="ADQ78445.1"/>
    <property type="molecule type" value="Genomic_DNA"/>
</dbReference>
<dbReference type="PIRSF" id="PIRSF005962">
    <property type="entry name" value="Pept_M20D_amidohydro"/>
    <property type="match status" value="1"/>
</dbReference>
<dbReference type="Proteomes" id="UP000008718">
    <property type="component" value="Chromosome"/>
</dbReference>
<accession>E4T164</accession>
<dbReference type="GO" id="GO:0050118">
    <property type="term" value="F:N-acetyldiaminopimelate deacetylase activity"/>
    <property type="evidence" value="ECO:0007669"/>
    <property type="project" value="UniProtKB-EC"/>
</dbReference>
<organism evidence="4 5">
    <name type="scientific">Paludibacter propionicigenes (strain DSM 17365 / JCM 13257 / WB4)</name>
    <dbReference type="NCBI Taxonomy" id="694427"/>
    <lineage>
        <taxon>Bacteria</taxon>
        <taxon>Pseudomonadati</taxon>
        <taxon>Bacteroidota</taxon>
        <taxon>Bacteroidia</taxon>
        <taxon>Bacteroidales</taxon>
        <taxon>Paludibacteraceae</taxon>
        <taxon>Paludibacter</taxon>
    </lineage>
</organism>
<dbReference type="CDD" id="cd03886">
    <property type="entry name" value="M20_Acy1"/>
    <property type="match status" value="1"/>
</dbReference>
<reference evidence="4 5" key="2">
    <citation type="journal article" date="2011" name="Stand. Genomic Sci.">
        <title>Complete genome sequence of Paludibacter propionicigenes type strain (WB4).</title>
        <authorList>
            <person name="Gronow S."/>
            <person name="Munk C."/>
            <person name="Lapidus A."/>
            <person name="Nolan M."/>
            <person name="Lucas S."/>
            <person name="Hammon N."/>
            <person name="Deshpande S."/>
            <person name="Cheng J.F."/>
            <person name="Tapia R."/>
            <person name="Han C."/>
            <person name="Goodwin L."/>
            <person name="Pitluck S."/>
            <person name="Liolios K."/>
            <person name="Ivanova N."/>
            <person name="Mavromatis K."/>
            <person name="Mikhailova N."/>
            <person name="Pati A."/>
            <person name="Chen A."/>
            <person name="Palaniappan K."/>
            <person name="Land M."/>
            <person name="Hauser L."/>
            <person name="Chang Y.J."/>
            <person name="Jeffries C.D."/>
            <person name="Brambilla E."/>
            <person name="Rohde M."/>
            <person name="Goker M."/>
            <person name="Detter J.C."/>
            <person name="Woyke T."/>
            <person name="Bristow J."/>
            <person name="Eisen J.A."/>
            <person name="Markowitz V."/>
            <person name="Hugenholtz P."/>
            <person name="Kyrpides N.C."/>
            <person name="Klenk H.P."/>
        </authorList>
    </citation>
    <scope>NUCLEOTIDE SEQUENCE [LARGE SCALE GENOMIC DNA]</scope>
    <source>
        <strain evidence="5">DSM 17365 / JCM 13257 / WB4</strain>
    </source>
</reference>
<dbReference type="AlphaFoldDB" id="E4T164"/>
<comment type="cofactor">
    <cofactor evidence="2">
        <name>Mn(2+)</name>
        <dbReference type="ChEBI" id="CHEBI:29035"/>
    </cofactor>
    <text evidence="2">The Mn(2+) ion enhances activity.</text>
</comment>